<feature type="domain" description="SH3b" evidence="4">
    <location>
        <begin position="176"/>
        <end position="240"/>
    </location>
</feature>
<dbReference type="SMART" id="SM00287">
    <property type="entry name" value="SH3b"/>
    <property type="match status" value="3"/>
</dbReference>
<dbReference type="PATRIC" id="fig|1408226.3.peg.1704"/>
<dbReference type="Pfam" id="PF08239">
    <property type="entry name" value="SH3_3"/>
    <property type="match status" value="3"/>
</dbReference>
<dbReference type="CDD" id="cd02696">
    <property type="entry name" value="MurNAc-LAA"/>
    <property type="match status" value="1"/>
</dbReference>
<dbReference type="AlphaFoldDB" id="V6Q2E4"/>
<name>V6Q2E4_9ENTE</name>
<keyword evidence="6" id="KW-1185">Reference proteome</keyword>
<evidence type="ECO:0000256" key="2">
    <source>
        <dbReference type="ARBA" id="ARBA00023316"/>
    </source>
</evidence>
<feature type="transmembrane region" description="Helical" evidence="3">
    <location>
        <begin position="15"/>
        <end position="33"/>
    </location>
</feature>
<feature type="domain" description="SH3b" evidence="4">
    <location>
        <begin position="36"/>
        <end position="99"/>
    </location>
</feature>
<dbReference type="PROSITE" id="PS51781">
    <property type="entry name" value="SH3B"/>
    <property type="match status" value="2"/>
</dbReference>
<dbReference type="eggNOG" id="COG0860">
    <property type="taxonomic scope" value="Bacteria"/>
</dbReference>
<accession>V6Q2E4</accession>
<comment type="caution">
    <text evidence="5">The sequence shown here is derived from an EMBL/GenBank/DDBJ whole genome shotgun (WGS) entry which is preliminary data.</text>
</comment>
<dbReference type="GO" id="GO:0009253">
    <property type="term" value="P:peptidoglycan catabolic process"/>
    <property type="evidence" value="ECO:0007669"/>
    <property type="project" value="InterPro"/>
</dbReference>
<dbReference type="SMART" id="SM00646">
    <property type="entry name" value="Ami_3"/>
    <property type="match status" value="1"/>
</dbReference>
<keyword evidence="3" id="KW-1133">Transmembrane helix</keyword>
<keyword evidence="1" id="KW-0378">Hydrolase</keyword>
<evidence type="ECO:0000259" key="4">
    <source>
        <dbReference type="PROSITE" id="PS51781"/>
    </source>
</evidence>
<evidence type="ECO:0000256" key="1">
    <source>
        <dbReference type="ARBA" id="ARBA00022801"/>
    </source>
</evidence>
<dbReference type="Pfam" id="PF01520">
    <property type="entry name" value="Amidase_3"/>
    <property type="match status" value="1"/>
</dbReference>
<dbReference type="PIRSF" id="PIRSF037846">
    <property type="entry name" value="Autolysin_YrvJ_prd"/>
    <property type="match status" value="1"/>
</dbReference>
<dbReference type="PANTHER" id="PTHR30404:SF7">
    <property type="entry name" value="CELL WALL AMIDASE LYTH-RELATED"/>
    <property type="match status" value="1"/>
</dbReference>
<dbReference type="GO" id="GO:0030288">
    <property type="term" value="C:outer membrane-bounded periplasmic space"/>
    <property type="evidence" value="ECO:0007669"/>
    <property type="project" value="TreeGrafter"/>
</dbReference>
<evidence type="ECO:0000313" key="5">
    <source>
        <dbReference type="EMBL" id="EST89294.1"/>
    </source>
</evidence>
<keyword evidence="3" id="KW-0812">Transmembrane</keyword>
<evidence type="ECO:0000256" key="3">
    <source>
        <dbReference type="SAM" id="Phobius"/>
    </source>
</evidence>
<dbReference type="InterPro" id="IPR003646">
    <property type="entry name" value="SH3-like_bac-type"/>
</dbReference>
<dbReference type="SUPFAM" id="SSF50044">
    <property type="entry name" value="SH3-domain"/>
    <property type="match status" value="1"/>
</dbReference>
<dbReference type="Gene3D" id="2.30.30.40">
    <property type="entry name" value="SH3 Domains"/>
    <property type="match status" value="3"/>
</dbReference>
<reference evidence="5 6" key="1">
    <citation type="journal article" date="2013" name="Genome Announc.">
        <title>High-Quality Draft Genome Sequence of Vagococcus lutrae Strain LBD1, Isolated from the Largemouth Bass Micropterus salmoides.</title>
        <authorList>
            <person name="Lebreton F."/>
            <person name="Valentino M.D."/>
            <person name="Duncan L.B."/>
            <person name="Zeng Q."/>
            <person name="Manson McGuire A."/>
            <person name="Earl A.M."/>
            <person name="Gilmore M.S."/>
        </authorList>
    </citation>
    <scope>NUCLEOTIDE SEQUENCE [LARGE SCALE GENOMIC DNA]</scope>
    <source>
        <strain evidence="5 6">LBD1</strain>
    </source>
</reference>
<dbReference type="PANTHER" id="PTHR30404">
    <property type="entry name" value="N-ACETYLMURAMOYL-L-ALANINE AMIDASE"/>
    <property type="match status" value="1"/>
</dbReference>
<dbReference type="InterPro" id="IPR050695">
    <property type="entry name" value="N-acetylmuramoyl_amidase_3"/>
</dbReference>
<dbReference type="InterPro" id="IPR002508">
    <property type="entry name" value="MurNAc-LAA_cat"/>
</dbReference>
<dbReference type="Gene3D" id="3.40.630.40">
    <property type="entry name" value="Zn-dependent exopeptidases"/>
    <property type="match status" value="1"/>
</dbReference>
<protein>
    <recommendedName>
        <fullName evidence="4">SH3b domain-containing protein</fullName>
    </recommendedName>
</protein>
<proteinExistence type="predicted"/>
<dbReference type="GO" id="GO:0008745">
    <property type="term" value="F:N-acetylmuramoyl-L-alanine amidase activity"/>
    <property type="evidence" value="ECO:0007669"/>
    <property type="project" value="InterPro"/>
</dbReference>
<dbReference type="STRING" id="1408226.T233_01742"/>
<dbReference type="InterPro" id="IPR036028">
    <property type="entry name" value="SH3-like_dom_sf"/>
</dbReference>
<dbReference type="eggNOG" id="COG3807">
    <property type="taxonomic scope" value="Bacteria"/>
</dbReference>
<dbReference type="InterPro" id="IPR017293">
    <property type="entry name" value="N-acetylmuramoyl-L-ala_amidase"/>
</dbReference>
<dbReference type="CDD" id="cd00174">
    <property type="entry name" value="SH3"/>
    <property type="match status" value="1"/>
</dbReference>
<dbReference type="SUPFAM" id="SSF53187">
    <property type="entry name" value="Zn-dependent exopeptidases"/>
    <property type="match status" value="1"/>
</dbReference>
<keyword evidence="2" id="KW-0961">Cell wall biogenesis/degradation</keyword>
<organism evidence="5 6">
    <name type="scientific">Vagococcus lutrae LBD1</name>
    <dbReference type="NCBI Taxonomy" id="1408226"/>
    <lineage>
        <taxon>Bacteria</taxon>
        <taxon>Bacillati</taxon>
        <taxon>Bacillota</taxon>
        <taxon>Bacilli</taxon>
        <taxon>Lactobacillales</taxon>
        <taxon>Enterococcaceae</taxon>
        <taxon>Vagococcus</taxon>
    </lineage>
</organism>
<keyword evidence="3" id="KW-0472">Membrane</keyword>
<dbReference type="Proteomes" id="UP000018126">
    <property type="component" value="Unassembled WGS sequence"/>
</dbReference>
<gene>
    <name evidence="5" type="ORF">T233_01742</name>
</gene>
<evidence type="ECO:0000313" key="6">
    <source>
        <dbReference type="Proteomes" id="UP000018126"/>
    </source>
</evidence>
<sequence>MGESEMTKKQTIKKWWGLHLALIIIIGIIYATLSLSKSVTVVATAMNVRTGPGVEYDIAAQVKKGQKLRVLEEDSEWLHVKTEKGKSGWVASWLVEKEDATPATNIPAFINTNKTKLREFPDQESKEIAQLKKKTEVTITMEQNGWSQVTVGDKKGWVFSDLITLATNSNKEPATEKIKQLYARQNETKLRQSPSIESDIIGTVDRGESLKVLAIEDDWYQVETKNNQTGYVANWVVATAKPSKKQDSVNSSIAETTIVLDPGHGGTDVGAQSNDGKIFEKNVTLATAKYVQKALLDLGANVILTHQGDELLGLSEIAEKSNRANADVFISFHYDSTEDSNEASGTTTYYYDEKNLPLANAVENELAKNLPLISRGVEFGDYQVLRENNQPALLLELGYMNNDNDLAQFKTKKYQELVAKAVQNALLEYFK</sequence>
<dbReference type="EMBL" id="AYSH01000020">
    <property type="protein sequence ID" value="EST89294.1"/>
    <property type="molecule type" value="Genomic_DNA"/>
</dbReference>
<dbReference type="GO" id="GO:0071555">
    <property type="term" value="P:cell wall organization"/>
    <property type="evidence" value="ECO:0007669"/>
    <property type="project" value="UniProtKB-KW"/>
</dbReference>